<sequence length="449" mass="49710">MTLRDNDALETLKFGRHLYCKGHRRGVGDEEGTNAAMAASCAVPRAMSDLSLRTHPGLIKQIMMFNFHKPKVYRSPTGCCICKAKSSSSRFTDSKKYESEFTKCFLLKEPRTGEICNACVLLVKRYKKLPPGSQKNWVYIVDSRGGPGVKSSTKYKSKKKKKPKDIPDKIVKKKHVYVKSEDRERSPVINDDVNDEFLNGNGSKESSRSGSPEECDDIEMTESTPTEKHRIDSNEELAYSFIDLDYFRRTTICCGVIFRGQYDEIIVVPELIKRCSPCIMRQQQRRQIEKNIAANSPFHSSASTSPAYSASSSSPAHSPDSTTDAAGTKSTGKVFSDNSWDSGYDESSNQGVGENKVVQNNLNNSTSVTDSTNNNSIQAVQLKSTPPTETVRLVQVPIKVIKPAEKFGNKSTLLSSKSLTSTNSHPHTIIGNPLDDFATHAVARQSVIN</sequence>
<organism evidence="2 3">
    <name type="scientific">Cotesia typhae</name>
    <dbReference type="NCBI Taxonomy" id="2053667"/>
    <lineage>
        <taxon>Eukaryota</taxon>
        <taxon>Metazoa</taxon>
        <taxon>Ecdysozoa</taxon>
        <taxon>Arthropoda</taxon>
        <taxon>Hexapoda</taxon>
        <taxon>Insecta</taxon>
        <taxon>Pterygota</taxon>
        <taxon>Neoptera</taxon>
        <taxon>Endopterygota</taxon>
        <taxon>Hymenoptera</taxon>
        <taxon>Apocrita</taxon>
        <taxon>Ichneumonoidea</taxon>
        <taxon>Braconidae</taxon>
        <taxon>Microgastrinae</taxon>
        <taxon>Cotesia</taxon>
    </lineage>
</organism>
<dbReference type="GO" id="GO:0030336">
    <property type="term" value="P:negative regulation of cell migration"/>
    <property type="evidence" value="ECO:0007669"/>
    <property type="project" value="TreeGrafter"/>
</dbReference>
<feature type="compositionally biased region" description="Basic residues" evidence="1">
    <location>
        <begin position="153"/>
        <end position="163"/>
    </location>
</feature>
<evidence type="ECO:0000313" key="3">
    <source>
        <dbReference type="Proteomes" id="UP000729913"/>
    </source>
</evidence>
<proteinExistence type="predicted"/>
<protein>
    <submittedName>
        <fullName evidence="2">Uncharacterized protein</fullName>
    </submittedName>
</protein>
<dbReference type="InterPro" id="IPR026065">
    <property type="entry name" value="FAM60A"/>
</dbReference>
<dbReference type="PANTHER" id="PTHR13422:SF12">
    <property type="entry name" value="SIN3-HDAC COMPLEX-ASSOCIATED FACTOR"/>
    <property type="match status" value="1"/>
</dbReference>
<accession>A0A8J5QX46</accession>
<evidence type="ECO:0000313" key="2">
    <source>
        <dbReference type="EMBL" id="KAG8041608.1"/>
    </source>
</evidence>
<feature type="region of interest" description="Disordered" evidence="1">
    <location>
        <begin position="146"/>
        <end position="165"/>
    </location>
</feature>
<feature type="region of interest" description="Disordered" evidence="1">
    <location>
        <begin position="178"/>
        <end position="231"/>
    </location>
</feature>
<feature type="compositionally biased region" description="Low complexity" evidence="1">
    <location>
        <begin position="300"/>
        <end position="323"/>
    </location>
</feature>
<dbReference type="PANTHER" id="PTHR13422">
    <property type="entry name" value="SIN3-HDAC COMPLEX-ASSOCIATED FACTOR"/>
    <property type="match status" value="1"/>
</dbReference>
<dbReference type="EMBL" id="JAAOIC020000016">
    <property type="protein sequence ID" value="KAG8041608.1"/>
    <property type="molecule type" value="Genomic_DNA"/>
</dbReference>
<dbReference type="Pfam" id="PF15396">
    <property type="entry name" value="FAM60A"/>
    <property type="match status" value="1"/>
</dbReference>
<feature type="compositionally biased region" description="Polar residues" evidence="1">
    <location>
        <begin position="200"/>
        <end position="210"/>
    </location>
</feature>
<gene>
    <name evidence="2" type="ORF">G9C98_002901</name>
</gene>
<evidence type="ECO:0000256" key="1">
    <source>
        <dbReference type="SAM" id="MobiDB-lite"/>
    </source>
</evidence>
<comment type="caution">
    <text evidence="2">The sequence shown here is derived from an EMBL/GenBank/DDBJ whole genome shotgun (WGS) entry which is preliminary data.</text>
</comment>
<keyword evidence="3" id="KW-1185">Reference proteome</keyword>
<name>A0A8J5QX46_9HYME</name>
<feature type="compositionally biased region" description="Polar residues" evidence="1">
    <location>
        <begin position="324"/>
        <end position="352"/>
    </location>
</feature>
<reference evidence="2" key="2">
    <citation type="submission" date="2021-04" db="EMBL/GenBank/DDBJ databases">
        <title>Genome-wide patterns of bracovirus chromosomal integration into multiple host tissues during parasitism.</title>
        <authorList>
            <person name="Chebbi M.A.C."/>
        </authorList>
    </citation>
    <scope>NUCLEOTIDE SEQUENCE</scope>
    <source>
        <tissue evidence="2">Whole body</tissue>
    </source>
</reference>
<dbReference type="Proteomes" id="UP000729913">
    <property type="component" value="Unassembled WGS sequence"/>
</dbReference>
<reference evidence="2" key="1">
    <citation type="submission" date="2020-03" db="EMBL/GenBank/DDBJ databases">
        <authorList>
            <person name="Chebbi M.A."/>
            <person name="Drezen J.M."/>
        </authorList>
    </citation>
    <scope>NUCLEOTIDE SEQUENCE</scope>
    <source>
        <tissue evidence="2">Whole body</tissue>
    </source>
</reference>
<dbReference type="OrthoDB" id="10023333at2759"/>
<dbReference type="GO" id="GO:0070822">
    <property type="term" value="C:Sin3-type complex"/>
    <property type="evidence" value="ECO:0007669"/>
    <property type="project" value="TreeGrafter"/>
</dbReference>
<feature type="region of interest" description="Disordered" evidence="1">
    <location>
        <begin position="295"/>
        <end position="352"/>
    </location>
</feature>
<dbReference type="AlphaFoldDB" id="A0A8J5QX46"/>